<protein>
    <submittedName>
        <fullName evidence="2">Uncharacterized protein</fullName>
    </submittedName>
</protein>
<feature type="compositionally biased region" description="Basic and acidic residues" evidence="1">
    <location>
        <begin position="80"/>
        <end position="90"/>
    </location>
</feature>
<feature type="region of interest" description="Disordered" evidence="1">
    <location>
        <begin position="63"/>
        <end position="102"/>
    </location>
</feature>
<reference evidence="2 3" key="1">
    <citation type="journal article" date="2020" name="Nat. Food">
        <title>A phased Vanilla planifolia genome enables genetic improvement of flavour and production.</title>
        <authorList>
            <person name="Hasing T."/>
            <person name="Tang H."/>
            <person name="Brym M."/>
            <person name="Khazi F."/>
            <person name="Huang T."/>
            <person name="Chambers A.H."/>
        </authorList>
    </citation>
    <scope>NUCLEOTIDE SEQUENCE [LARGE SCALE GENOMIC DNA]</scope>
    <source>
        <tissue evidence="2">Leaf</tissue>
    </source>
</reference>
<evidence type="ECO:0000313" key="2">
    <source>
        <dbReference type="EMBL" id="KAG0493308.1"/>
    </source>
</evidence>
<organism evidence="2 3">
    <name type="scientific">Vanilla planifolia</name>
    <name type="common">Vanilla</name>
    <dbReference type="NCBI Taxonomy" id="51239"/>
    <lineage>
        <taxon>Eukaryota</taxon>
        <taxon>Viridiplantae</taxon>
        <taxon>Streptophyta</taxon>
        <taxon>Embryophyta</taxon>
        <taxon>Tracheophyta</taxon>
        <taxon>Spermatophyta</taxon>
        <taxon>Magnoliopsida</taxon>
        <taxon>Liliopsida</taxon>
        <taxon>Asparagales</taxon>
        <taxon>Orchidaceae</taxon>
        <taxon>Vanilloideae</taxon>
        <taxon>Vanilleae</taxon>
        <taxon>Vanilla</taxon>
    </lineage>
</organism>
<dbReference type="AlphaFoldDB" id="A0A835RWG2"/>
<gene>
    <name evidence="2" type="ORF">HPP92_004302</name>
</gene>
<name>A0A835RWG2_VANPL</name>
<dbReference type="Proteomes" id="UP000639772">
    <property type="component" value="Unassembled WGS sequence"/>
</dbReference>
<dbReference type="EMBL" id="JADCNM010000002">
    <property type="protein sequence ID" value="KAG0493308.1"/>
    <property type="molecule type" value="Genomic_DNA"/>
</dbReference>
<accession>A0A835RWG2</accession>
<proteinExistence type="predicted"/>
<comment type="caution">
    <text evidence="2">The sequence shown here is derived from an EMBL/GenBank/DDBJ whole genome shotgun (WGS) entry which is preliminary data.</text>
</comment>
<evidence type="ECO:0000256" key="1">
    <source>
        <dbReference type="SAM" id="MobiDB-lite"/>
    </source>
</evidence>
<sequence>MTGRCFPTGAVLSQLEKIKNAVLRGEGGDGAEVASGLSRELATLRLGFDRLFRHALKKHPTHVEAEDDHRLSGNHHKRQLPCDHQTHGESHCYGGRRLHQKS</sequence>
<evidence type="ECO:0000313" key="3">
    <source>
        <dbReference type="Proteomes" id="UP000639772"/>
    </source>
</evidence>